<evidence type="ECO:0000313" key="6">
    <source>
        <dbReference type="EMBL" id="SDD15364.1"/>
    </source>
</evidence>
<dbReference type="PROSITE" id="PS50977">
    <property type="entry name" value="HTH_TETR_2"/>
    <property type="match status" value="1"/>
</dbReference>
<dbReference type="STRING" id="168276.SAMN05444580_103115"/>
<proteinExistence type="predicted"/>
<dbReference type="InterPro" id="IPR001647">
    <property type="entry name" value="HTH_TetR"/>
</dbReference>
<keyword evidence="1" id="KW-0805">Transcription regulation</keyword>
<dbReference type="GO" id="GO:0003700">
    <property type="term" value="F:DNA-binding transcription factor activity"/>
    <property type="evidence" value="ECO:0007669"/>
    <property type="project" value="TreeGrafter"/>
</dbReference>
<dbReference type="AlphaFoldDB" id="A0A1G6SFB9"/>
<dbReference type="PANTHER" id="PTHR30055:SF234">
    <property type="entry name" value="HTH-TYPE TRANSCRIPTIONAL REGULATOR BETI"/>
    <property type="match status" value="1"/>
</dbReference>
<feature type="DNA-binding region" description="H-T-H motif" evidence="4">
    <location>
        <begin position="34"/>
        <end position="53"/>
    </location>
</feature>
<dbReference type="Proteomes" id="UP000199417">
    <property type="component" value="Unassembled WGS sequence"/>
</dbReference>
<evidence type="ECO:0000256" key="4">
    <source>
        <dbReference type="PROSITE-ProRule" id="PRU00335"/>
    </source>
</evidence>
<dbReference type="PANTHER" id="PTHR30055">
    <property type="entry name" value="HTH-TYPE TRANSCRIPTIONAL REGULATOR RUTR"/>
    <property type="match status" value="1"/>
</dbReference>
<sequence length="190" mass="20955">MSIDSATESGTRARTRRAILDAAFQTLGRNSGASLGEIAAEAEVGRSTLHRYYPERADLLVALGQDALDKLGAALDRARPVDGPADAALRRMSHECFDLGPVLTLVFGDPHSLANQEFWDRLGTIDAPLITLIERGQQEGSIGCALQVRWIRRMLWWTLLTGWESFEHEGYSRTEALEAIDMTISGITRD</sequence>
<keyword evidence="2 4" id="KW-0238">DNA-binding</keyword>
<dbReference type="Pfam" id="PF00440">
    <property type="entry name" value="TetR_N"/>
    <property type="match status" value="1"/>
</dbReference>
<dbReference type="Gene3D" id="1.10.357.10">
    <property type="entry name" value="Tetracycline Repressor, domain 2"/>
    <property type="match status" value="1"/>
</dbReference>
<dbReference type="InterPro" id="IPR009057">
    <property type="entry name" value="Homeodomain-like_sf"/>
</dbReference>
<evidence type="ECO:0000256" key="2">
    <source>
        <dbReference type="ARBA" id="ARBA00023125"/>
    </source>
</evidence>
<dbReference type="InterPro" id="IPR050109">
    <property type="entry name" value="HTH-type_TetR-like_transc_reg"/>
</dbReference>
<evidence type="ECO:0000259" key="5">
    <source>
        <dbReference type="PROSITE" id="PS50977"/>
    </source>
</evidence>
<feature type="domain" description="HTH tetR-type" evidence="5">
    <location>
        <begin position="13"/>
        <end position="71"/>
    </location>
</feature>
<evidence type="ECO:0000256" key="3">
    <source>
        <dbReference type="ARBA" id="ARBA00023163"/>
    </source>
</evidence>
<reference evidence="6 7" key="1">
    <citation type="submission" date="2016-10" db="EMBL/GenBank/DDBJ databases">
        <authorList>
            <person name="de Groot N.N."/>
        </authorList>
    </citation>
    <scope>NUCLEOTIDE SEQUENCE [LARGE SCALE GENOMIC DNA]</scope>
    <source>
        <strain evidence="6 7">JCM 11308</strain>
    </source>
</reference>
<dbReference type="RefSeq" id="WP_072843408.1">
    <property type="nucleotide sequence ID" value="NZ_FNAB01000003.1"/>
</dbReference>
<accession>A0A1G6SFB9</accession>
<dbReference type="EMBL" id="FNAB01000003">
    <property type="protein sequence ID" value="SDD15364.1"/>
    <property type="molecule type" value="Genomic_DNA"/>
</dbReference>
<dbReference type="GO" id="GO:0000976">
    <property type="term" value="F:transcription cis-regulatory region binding"/>
    <property type="evidence" value="ECO:0007669"/>
    <property type="project" value="TreeGrafter"/>
</dbReference>
<dbReference type="SUPFAM" id="SSF46689">
    <property type="entry name" value="Homeodomain-like"/>
    <property type="match status" value="1"/>
</dbReference>
<keyword evidence="3" id="KW-0804">Transcription</keyword>
<evidence type="ECO:0000256" key="1">
    <source>
        <dbReference type="ARBA" id="ARBA00023015"/>
    </source>
</evidence>
<organism evidence="6 7">
    <name type="scientific">Rhodococcus tukisamuensis</name>
    <dbReference type="NCBI Taxonomy" id="168276"/>
    <lineage>
        <taxon>Bacteria</taxon>
        <taxon>Bacillati</taxon>
        <taxon>Actinomycetota</taxon>
        <taxon>Actinomycetes</taxon>
        <taxon>Mycobacteriales</taxon>
        <taxon>Nocardiaceae</taxon>
        <taxon>Rhodococcus</taxon>
    </lineage>
</organism>
<evidence type="ECO:0000313" key="7">
    <source>
        <dbReference type="Proteomes" id="UP000199417"/>
    </source>
</evidence>
<name>A0A1G6SFB9_9NOCA</name>
<keyword evidence="7" id="KW-1185">Reference proteome</keyword>
<gene>
    <name evidence="6" type="ORF">SAMN05444580_103115</name>
</gene>
<protein>
    <submittedName>
        <fullName evidence="6">DNA-binding transcriptional regulator, AcrR family</fullName>
    </submittedName>
</protein>